<keyword evidence="4" id="KW-1185">Reference proteome</keyword>
<evidence type="ECO:0000259" key="2">
    <source>
        <dbReference type="Pfam" id="PF07883"/>
    </source>
</evidence>
<dbReference type="InterPro" id="IPR011051">
    <property type="entry name" value="RmlC_Cupin_sf"/>
</dbReference>
<dbReference type="InterPro" id="IPR013096">
    <property type="entry name" value="Cupin_2"/>
</dbReference>
<protein>
    <recommendedName>
        <fullName evidence="2">Cupin type-2 domain-containing protein</fullName>
    </recommendedName>
</protein>
<dbReference type="Pfam" id="PF07883">
    <property type="entry name" value="Cupin_2"/>
    <property type="match status" value="1"/>
</dbReference>
<dbReference type="Proteomes" id="UP001301769">
    <property type="component" value="Unassembled WGS sequence"/>
</dbReference>
<dbReference type="AlphaFoldDB" id="A0AAN6Y510"/>
<dbReference type="PANTHER" id="PTHR36156:SF2">
    <property type="entry name" value="CUPIN TYPE-2 DOMAIN-CONTAINING PROTEIN"/>
    <property type="match status" value="1"/>
</dbReference>
<feature type="region of interest" description="Disordered" evidence="1">
    <location>
        <begin position="1"/>
        <end position="29"/>
    </location>
</feature>
<accession>A0AAN6Y510</accession>
<comment type="caution">
    <text evidence="3">The sequence shown here is derived from an EMBL/GenBank/DDBJ whole genome shotgun (WGS) entry which is preliminary data.</text>
</comment>
<organism evidence="3 4">
    <name type="scientific">Rhypophila decipiens</name>
    <dbReference type="NCBI Taxonomy" id="261697"/>
    <lineage>
        <taxon>Eukaryota</taxon>
        <taxon>Fungi</taxon>
        <taxon>Dikarya</taxon>
        <taxon>Ascomycota</taxon>
        <taxon>Pezizomycotina</taxon>
        <taxon>Sordariomycetes</taxon>
        <taxon>Sordariomycetidae</taxon>
        <taxon>Sordariales</taxon>
        <taxon>Naviculisporaceae</taxon>
        <taxon>Rhypophila</taxon>
    </lineage>
</organism>
<dbReference type="PANTHER" id="PTHR36156">
    <property type="entry name" value="SLR2101 PROTEIN"/>
    <property type="match status" value="1"/>
</dbReference>
<gene>
    <name evidence="3" type="ORF">QBC37DRAFT_186869</name>
</gene>
<feature type="compositionally biased region" description="Polar residues" evidence="1">
    <location>
        <begin position="9"/>
        <end position="24"/>
    </location>
</feature>
<evidence type="ECO:0000313" key="3">
    <source>
        <dbReference type="EMBL" id="KAK4212778.1"/>
    </source>
</evidence>
<dbReference type="CDD" id="cd02231">
    <property type="entry name" value="cupin_BLL6423-like"/>
    <property type="match status" value="1"/>
</dbReference>
<reference evidence="3" key="1">
    <citation type="journal article" date="2023" name="Mol. Phylogenet. Evol.">
        <title>Genome-scale phylogeny and comparative genomics of the fungal order Sordariales.</title>
        <authorList>
            <person name="Hensen N."/>
            <person name="Bonometti L."/>
            <person name="Westerberg I."/>
            <person name="Brannstrom I.O."/>
            <person name="Guillou S."/>
            <person name="Cros-Aarteil S."/>
            <person name="Calhoun S."/>
            <person name="Haridas S."/>
            <person name="Kuo A."/>
            <person name="Mondo S."/>
            <person name="Pangilinan J."/>
            <person name="Riley R."/>
            <person name="LaButti K."/>
            <person name="Andreopoulos B."/>
            <person name="Lipzen A."/>
            <person name="Chen C."/>
            <person name="Yan M."/>
            <person name="Daum C."/>
            <person name="Ng V."/>
            <person name="Clum A."/>
            <person name="Steindorff A."/>
            <person name="Ohm R.A."/>
            <person name="Martin F."/>
            <person name="Silar P."/>
            <person name="Natvig D.O."/>
            <person name="Lalanne C."/>
            <person name="Gautier V."/>
            <person name="Ament-Velasquez S.L."/>
            <person name="Kruys A."/>
            <person name="Hutchinson M.I."/>
            <person name="Powell A.J."/>
            <person name="Barry K."/>
            <person name="Miller A.N."/>
            <person name="Grigoriev I.V."/>
            <person name="Debuchy R."/>
            <person name="Gladieux P."/>
            <person name="Hiltunen Thoren M."/>
            <person name="Johannesson H."/>
        </authorList>
    </citation>
    <scope>NUCLEOTIDE SEQUENCE</scope>
    <source>
        <strain evidence="3">PSN293</strain>
    </source>
</reference>
<dbReference type="SUPFAM" id="SSF51182">
    <property type="entry name" value="RmlC-like cupins"/>
    <property type="match status" value="1"/>
</dbReference>
<dbReference type="InterPro" id="IPR047142">
    <property type="entry name" value="OryJ/VirC-like"/>
</dbReference>
<reference evidence="3" key="2">
    <citation type="submission" date="2023-05" db="EMBL/GenBank/DDBJ databases">
        <authorList>
            <consortium name="Lawrence Berkeley National Laboratory"/>
            <person name="Steindorff A."/>
            <person name="Hensen N."/>
            <person name="Bonometti L."/>
            <person name="Westerberg I."/>
            <person name="Brannstrom I.O."/>
            <person name="Guillou S."/>
            <person name="Cros-Aarteil S."/>
            <person name="Calhoun S."/>
            <person name="Haridas S."/>
            <person name="Kuo A."/>
            <person name="Mondo S."/>
            <person name="Pangilinan J."/>
            <person name="Riley R."/>
            <person name="Labutti K."/>
            <person name="Andreopoulos B."/>
            <person name="Lipzen A."/>
            <person name="Chen C."/>
            <person name="Yanf M."/>
            <person name="Daum C."/>
            <person name="Ng V."/>
            <person name="Clum A."/>
            <person name="Ohm R."/>
            <person name="Martin F."/>
            <person name="Silar P."/>
            <person name="Natvig D."/>
            <person name="Lalanne C."/>
            <person name="Gautier V."/>
            <person name="Ament-Velasquez S.L."/>
            <person name="Kruys A."/>
            <person name="Hutchinson M.I."/>
            <person name="Powell A.J."/>
            <person name="Barry K."/>
            <person name="Miller A.N."/>
            <person name="Grigoriev I.V."/>
            <person name="Debuchy R."/>
            <person name="Gladieux P."/>
            <person name="Thoren M.H."/>
            <person name="Johannesson H."/>
        </authorList>
    </citation>
    <scope>NUCLEOTIDE SEQUENCE</scope>
    <source>
        <strain evidence="3">PSN293</strain>
    </source>
</reference>
<dbReference type="Gene3D" id="2.60.120.10">
    <property type="entry name" value="Jelly Rolls"/>
    <property type="match status" value="1"/>
</dbReference>
<name>A0AAN6Y510_9PEZI</name>
<dbReference type="EMBL" id="MU858121">
    <property type="protein sequence ID" value="KAK4212778.1"/>
    <property type="molecule type" value="Genomic_DNA"/>
</dbReference>
<feature type="domain" description="Cupin type-2" evidence="2">
    <location>
        <begin position="115"/>
        <end position="182"/>
    </location>
</feature>
<proteinExistence type="predicted"/>
<evidence type="ECO:0000313" key="4">
    <source>
        <dbReference type="Proteomes" id="UP001301769"/>
    </source>
</evidence>
<evidence type="ECO:0000256" key="1">
    <source>
        <dbReference type="SAM" id="MobiDB-lite"/>
    </source>
</evidence>
<dbReference type="InterPro" id="IPR014710">
    <property type="entry name" value="RmlC-like_jellyroll"/>
</dbReference>
<sequence length="212" mass="23354">MGDAADNSVPATTTTHPETSNTLTPEFVPKPVSDLPQLHRYITGHDADGQAIVHSHNDFLWQPMDNDQLAFSVPYTTSAFPVNLNNDADIKEHHRVVNSGTLGLVHPKGTVIRCVDFAPGYACGMHRTQSLDYGIVLEGEVDMVLDSGERHHMKRGDVAVQRATQHQWVNRSDTHWARMMFVLQDCETLIVGGKEMKEDLGTNSGLPPSGNC</sequence>